<proteinExistence type="predicted"/>
<evidence type="ECO:0008006" key="3">
    <source>
        <dbReference type="Google" id="ProtNLM"/>
    </source>
</evidence>
<accession>A0AAW9SPY1</accession>
<dbReference type="AlphaFoldDB" id="A0AAW9SPY1"/>
<dbReference type="EMBL" id="JASOOY020000020">
    <property type="protein sequence ID" value="MEO3717210.1"/>
    <property type="molecule type" value="Genomic_DNA"/>
</dbReference>
<organism evidence="1 2">
    <name type="scientific">Corynebacterium amycolatum</name>
    <dbReference type="NCBI Taxonomy" id="43765"/>
    <lineage>
        <taxon>Bacteria</taxon>
        <taxon>Bacillati</taxon>
        <taxon>Actinomycetota</taxon>
        <taxon>Actinomycetes</taxon>
        <taxon>Mycobacteriales</taxon>
        <taxon>Corynebacteriaceae</taxon>
        <taxon>Corynebacterium</taxon>
    </lineage>
</organism>
<dbReference type="Proteomes" id="UP001223646">
    <property type="component" value="Unassembled WGS sequence"/>
</dbReference>
<comment type="caution">
    <text evidence="1">The sequence shown here is derived from an EMBL/GenBank/DDBJ whole genome shotgun (WGS) entry which is preliminary data.</text>
</comment>
<evidence type="ECO:0000313" key="1">
    <source>
        <dbReference type="EMBL" id="MEO3717210.1"/>
    </source>
</evidence>
<sequence length="52" mass="5875">MRTATSEQPSAPAQPLNPGHIWWQLFRWKPPLTKPYASSSTGWEPLVFAHGD</sequence>
<dbReference type="RefSeq" id="WP_187271234.1">
    <property type="nucleotide sequence ID" value="NZ_JASOOY020000020.1"/>
</dbReference>
<reference evidence="1" key="2">
    <citation type="submission" date="2024-05" db="EMBL/GenBank/DDBJ databases">
        <authorList>
            <person name="Wolfe A."/>
        </authorList>
    </citation>
    <scope>NUCLEOTIDE SEQUENCE</scope>
    <source>
        <strain evidence="1">UMB1064</strain>
    </source>
</reference>
<protein>
    <recommendedName>
        <fullName evidence="3">Alpha/beta hydrolase</fullName>
    </recommendedName>
</protein>
<name>A0AAW9SPY1_CORAY</name>
<reference evidence="1" key="1">
    <citation type="submission" date="2023-05" db="EMBL/GenBank/DDBJ databases">
        <authorList>
            <person name="Du J."/>
        </authorList>
    </citation>
    <scope>NUCLEOTIDE SEQUENCE</scope>
    <source>
        <strain evidence="1">UMB1064</strain>
    </source>
</reference>
<evidence type="ECO:0000313" key="2">
    <source>
        <dbReference type="Proteomes" id="UP001223646"/>
    </source>
</evidence>
<gene>
    <name evidence="1" type="ORF">QP460_006380</name>
</gene>